<protein>
    <submittedName>
        <fullName evidence="4">Nucleoid-associated protein</fullName>
    </submittedName>
</protein>
<dbReference type="RefSeq" id="WP_091595086.1">
    <property type="nucleotide sequence ID" value="NZ_FNEE01000009.1"/>
</dbReference>
<proteinExistence type="inferred from homology"/>
<dbReference type="PANTHER" id="PTHR38772:SF1">
    <property type="entry name" value="NUCLEOID-ASSOCIATED PROTEIN YEJK"/>
    <property type="match status" value="1"/>
</dbReference>
<name>A0A1G8WWJ7_9HYPH</name>
<accession>A0A1G8WWJ7</accession>
<evidence type="ECO:0000256" key="1">
    <source>
        <dbReference type="ARBA" id="ARBA00004496"/>
    </source>
</evidence>
<evidence type="ECO:0000313" key="5">
    <source>
        <dbReference type="Proteomes" id="UP000198894"/>
    </source>
</evidence>
<dbReference type="AlphaFoldDB" id="A0A1G8WWJ7"/>
<dbReference type="Pfam" id="PF04245">
    <property type="entry name" value="NA37"/>
    <property type="match status" value="1"/>
</dbReference>
<keyword evidence="5" id="KW-1185">Reference proteome</keyword>
<dbReference type="Proteomes" id="UP000198894">
    <property type="component" value="Unassembled WGS sequence"/>
</dbReference>
<gene>
    <name evidence="4" type="ORF">SAMN05428953_109105</name>
</gene>
<sequence>MVEQVIQVAVHDLKRNSESFETVSGNAHLKVSETVERVVGELHAMYASRASKSHGRFAASSDNYPAQTYLDEFRKGDFKDFATLTAKLMTTLTVQARRKPGATGGHVLFAHLEKDEQRFLLVAIINDKLGAALTKSFDIASVEHLDLDGFRFAGRINMTAWTNSADRYIGFLKGKGNVAEYFKEFLGCDSTVQDLEDTRTLVRVLNGFAEPAKGFVKDKQAFLQKAYDICQRYIRDNEPLDLETFSNELFPENPKELAKSLGDPDVGLGDGFVPKKRALSPMVKFSAKTRLWSVEFNRQALTDGKIVYNDDKKTLTFTELPPDLIERLEHDQE</sequence>
<evidence type="ECO:0000256" key="2">
    <source>
        <dbReference type="ARBA" id="ARBA00009035"/>
    </source>
</evidence>
<comment type="similarity">
    <text evidence="2">Belongs to the YejK family.</text>
</comment>
<reference evidence="5" key="1">
    <citation type="submission" date="2016-10" db="EMBL/GenBank/DDBJ databases">
        <authorList>
            <person name="Varghese N."/>
            <person name="Submissions S."/>
        </authorList>
    </citation>
    <scope>NUCLEOTIDE SEQUENCE [LARGE SCALE GENOMIC DNA]</scope>
    <source>
        <strain evidence="5">CGMCC 1.11022</strain>
    </source>
</reference>
<dbReference type="InterPro" id="IPR007358">
    <property type="entry name" value="Nucleoid_associated_NdpA"/>
</dbReference>
<evidence type="ECO:0000313" key="4">
    <source>
        <dbReference type="EMBL" id="SDJ82604.1"/>
    </source>
</evidence>
<organism evidence="4 5">
    <name type="scientific">Mesorhizobium muleiense</name>
    <dbReference type="NCBI Taxonomy" id="1004279"/>
    <lineage>
        <taxon>Bacteria</taxon>
        <taxon>Pseudomonadati</taxon>
        <taxon>Pseudomonadota</taxon>
        <taxon>Alphaproteobacteria</taxon>
        <taxon>Hyphomicrobiales</taxon>
        <taxon>Phyllobacteriaceae</taxon>
        <taxon>Mesorhizobium</taxon>
    </lineage>
</organism>
<evidence type="ECO:0000256" key="3">
    <source>
        <dbReference type="ARBA" id="ARBA00022490"/>
    </source>
</evidence>
<comment type="subcellular location">
    <subcellularLocation>
        <location evidence="1">Cytoplasm</location>
    </subcellularLocation>
</comment>
<dbReference type="PANTHER" id="PTHR38772">
    <property type="match status" value="1"/>
</dbReference>
<dbReference type="GO" id="GO:0003690">
    <property type="term" value="F:double-stranded DNA binding"/>
    <property type="evidence" value="ECO:0007669"/>
    <property type="project" value="TreeGrafter"/>
</dbReference>
<keyword evidence="3" id="KW-0963">Cytoplasm</keyword>
<dbReference type="EMBL" id="FNEE01000009">
    <property type="protein sequence ID" value="SDJ82604.1"/>
    <property type="molecule type" value="Genomic_DNA"/>
</dbReference>
<dbReference type="GO" id="GO:0005737">
    <property type="term" value="C:cytoplasm"/>
    <property type="evidence" value="ECO:0007669"/>
    <property type="project" value="UniProtKB-SubCell"/>
</dbReference>
<dbReference type="GO" id="GO:0003727">
    <property type="term" value="F:single-stranded RNA binding"/>
    <property type="evidence" value="ECO:0007669"/>
    <property type="project" value="TreeGrafter"/>
</dbReference>
<dbReference type="GO" id="GO:0043590">
    <property type="term" value="C:bacterial nucleoid"/>
    <property type="evidence" value="ECO:0007669"/>
    <property type="project" value="TreeGrafter"/>
</dbReference>